<dbReference type="SUPFAM" id="SSF81383">
    <property type="entry name" value="F-box domain"/>
    <property type="match status" value="1"/>
</dbReference>
<organism evidence="2 3">
    <name type="scientific">Paramarasmius palmivorus</name>
    <dbReference type="NCBI Taxonomy" id="297713"/>
    <lineage>
        <taxon>Eukaryota</taxon>
        <taxon>Fungi</taxon>
        <taxon>Dikarya</taxon>
        <taxon>Basidiomycota</taxon>
        <taxon>Agaricomycotina</taxon>
        <taxon>Agaricomycetes</taxon>
        <taxon>Agaricomycetidae</taxon>
        <taxon>Agaricales</taxon>
        <taxon>Marasmiineae</taxon>
        <taxon>Marasmiaceae</taxon>
        <taxon>Paramarasmius</taxon>
    </lineage>
</organism>
<dbReference type="SUPFAM" id="SSF52047">
    <property type="entry name" value="RNI-like"/>
    <property type="match status" value="1"/>
</dbReference>
<dbReference type="EMBL" id="JAYKXP010000057">
    <property type="protein sequence ID" value="KAK7034527.1"/>
    <property type="molecule type" value="Genomic_DNA"/>
</dbReference>
<reference evidence="2 3" key="1">
    <citation type="submission" date="2024-01" db="EMBL/GenBank/DDBJ databases">
        <title>A draft genome for a cacao thread blight-causing isolate of Paramarasmius palmivorus.</title>
        <authorList>
            <person name="Baruah I.K."/>
            <person name="Bukari Y."/>
            <person name="Amoako-Attah I."/>
            <person name="Meinhardt L.W."/>
            <person name="Bailey B.A."/>
            <person name="Cohen S.P."/>
        </authorList>
    </citation>
    <scope>NUCLEOTIDE SEQUENCE [LARGE SCALE GENOMIC DNA]</scope>
    <source>
        <strain evidence="2 3">GH-12</strain>
    </source>
</reference>
<name>A0AAW0C7B3_9AGAR</name>
<dbReference type="InterPro" id="IPR001810">
    <property type="entry name" value="F-box_dom"/>
</dbReference>
<dbReference type="Gene3D" id="1.20.1280.50">
    <property type="match status" value="1"/>
</dbReference>
<evidence type="ECO:0000313" key="3">
    <source>
        <dbReference type="Proteomes" id="UP001383192"/>
    </source>
</evidence>
<dbReference type="AlphaFoldDB" id="A0AAW0C7B3"/>
<accession>A0AAW0C7B3</accession>
<protein>
    <recommendedName>
        <fullName evidence="1">F-box domain-containing protein</fullName>
    </recommendedName>
</protein>
<dbReference type="InterPro" id="IPR036047">
    <property type="entry name" value="F-box-like_dom_sf"/>
</dbReference>
<keyword evidence="3" id="KW-1185">Reference proteome</keyword>
<sequence length="456" mass="50458">MYTGSLGELHRPLAFTRQLKPPAGVSTPSSLPVPHSPVNTIPVEILLEIFVLCQSNGTRDDPLLPTLHYVSTVCRHWRSVTMAAPHLWAKIALWNPQSLHESIAEEWLIRSQSCPLTVIIRHSASAPSVGWHTVAECTGRVFDLLMGHTRRWRSLTIDIAQIALPSNFAIHMEATPLLDHVDIADNDELPSSFIQLWESLLSRPSLRRLHWLNGGPGRSGYPRSIADLPWERLTHVSGSFILDDIFIDALTRCQALEVLELSSLVLPANASKSTLQCFHPHLRVLAVTCEDLSGNELANHLICPNLRRLDIRFGGLLASWTDLLSRSGCALDVLALWAYGSIAESDLLRFLSSPSLSSLTALEVAVQPLSDFVVKTLTNKPERIFFPALGRLSLILKSCPDGSLTTMVESRLASADSALKHVSIYNHVSGMKTTSSLDSQCFRHLRSIGFNINYIE</sequence>
<feature type="domain" description="F-box" evidence="1">
    <location>
        <begin position="39"/>
        <end position="92"/>
    </location>
</feature>
<evidence type="ECO:0000259" key="1">
    <source>
        <dbReference type="Pfam" id="PF12937"/>
    </source>
</evidence>
<dbReference type="Proteomes" id="UP001383192">
    <property type="component" value="Unassembled WGS sequence"/>
</dbReference>
<comment type="caution">
    <text evidence="2">The sequence shown here is derived from an EMBL/GenBank/DDBJ whole genome shotgun (WGS) entry which is preliminary data.</text>
</comment>
<gene>
    <name evidence="2" type="ORF">VNI00_012374</name>
</gene>
<proteinExistence type="predicted"/>
<dbReference type="Pfam" id="PF12937">
    <property type="entry name" value="F-box-like"/>
    <property type="match status" value="1"/>
</dbReference>
<evidence type="ECO:0000313" key="2">
    <source>
        <dbReference type="EMBL" id="KAK7034527.1"/>
    </source>
</evidence>
<dbReference type="Gene3D" id="3.80.10.10">
    <property type="entry name" value="Ribonuclease Inhibitor"/>
    <property type="match status" value="1"/>
</dbReference>
<dbReference type="InterPro" id="IPR032675">
    <property type="entry name" value="LRR_dom_sf"/>
</dbReference>